<feature type="compositionally biased region" description="Basic and acidic residues" evidence="1">
    <location>
        <begin position="201"/>
        <end position="212"/>
    </location>
</feature>
<proteinExistence type="predicted"/>
<dbReference type="EMBL" id="CAUYUJ010018591">
    <property type="protein sequence ID" value="CAK0884817.1"/>
    <property type="molecule type" value="Genomic_DNA"/>
</dbReference>
<organism evidence="2 3">
    <name type="scientific">Prorocentrum cordatum</name>
    <dbReference type="NCBI Taxonomy" id="2364126"/>
    <lineage>
        <taxon>Eukaryota</taxon>
        <taxon>Sar</taxon>
        <taxon>Alveolata</taxon>
        <taxon>Dinophyceae</taxon>
        <taxon>Prorocentrales</taxon>
        <taxon>Prorocentraceae</taxon>
        <taxon>Prorocentrum</taxon>
    </lineage>
</organism>
<feature type="region of interest" description="Disordered" evidence="1">
    <location>
        <begin position="163"/>
        <end position="223"/>
    </location>
</feature>
<feature type="non-terminal residue" evidence="2">
    <location>
        <position position="1"/>
    </location>
</feature>
<feature type="compositionally biased region" description="Basic residues" evidence="1">
    <location>
        <begin position="182"/>
        <end position="192"/>
    </location>
</feature>
<name>A0ABN9WIR7_9DINO</name>
<evidence type="ECO:0000313" key="2">
    <source>
        <dbReference type="EMBL" id="CAK0884817.1"/>
    </source>
</evidence>
<evidence type="ECO:0000256" key="1">
    <source>
        <dbReference type="SAM" id="MobiDB-lite"/>
    </source>
</evidence>
<feature type="region of interest" description="Disordered" evidence="1">
    <location>
        <begin position="1"/>
        <end position="82"/>
    </location>
</feature>
<comment type="caution">
    <text evidence="2">The sequence shown here is derived from an EMBL/GenBank/DDBJ whole genome shotgun (WGS) entry which is preliminary data.</text>
</comment>
<accession>A0ABN9WIR7</accession>
<evidence type="ECO:0000313" key="3">
    <source>
        <dbReference type="Proteomes" id="UP001189429"/>
    </source>
</evidence>
<dbReference type="Proteomes" id="UP001189429">
    <property type="component" value="Unassembled WGS sequence"/>
</dbReference>
<keyword evidence="3" id="KW-1185">Reference proteome</keyword>
<protein>
    <submittedName>
        <fullName evidence="2">Uncharacterized protein</fullName>
    </submittedName>
</protein>
<reference evidence="2" key="1">
    <citation type="submission" date="2023-10" db="EMBL/GenBank/DDBJ databases">
        <authorList>
            <person name="Chen Y."/>
            <person name="Shah S."/>
            <person name="Dougan E. K."/>
            <person name="Thang M."/>
            <person name="Chan C."/>
        </authorList>
    </citation>
    <scope>NUCLEOTIDE SEQUENCE [LARGE SCALE GENOMIC DNA]</scope>
</reference>
<gene>
    <name evidence="2" type="ORF">PCOR1329_LOCUS66607</name>
</gene>
<sequence length="353" mass="36846">SSANSGLGVATGPPCRDGVGHDVQPAVDVQGRLGGEVLPRGEPPPPGPDRPAGGGPGEPGRRRRLHAVAGGGPRRGAVPEGGQLARLHGAVDVRTSEGALAALPAHLAPLARFPVADKDLMSARVVKTSDGKTPTIRFKKEIVQVTWGSGHIVTYKPEFILEDPPTGSRMTSSSSGPAGGRAGRRPLARLRRPAAAAGGPEGERPARRERCPAGRCRRASQREQVQQARAARVARGPLTAVVATAAALRYACGEPRSAAARRRRQCFPRAPGVASCRRGALRKRDVVGLGPSCGWAVPPFACACLVACGRHCVEFHQSLHFYRAPPPTKAGNEVLSRLSRGLPPESGGVSPDR</sequence>
<feature type="region of interest" description="Disordered" evidence="1">
    <location>
        <begin position="332"/>
        <end position="353"/>
    </location>
</feature>